<keyword evidence="2 6" id="KW-0812">Transmembrane</keyword>
<evidence type="ECO:0000256" key="5">
    <source>
        <dbReference type="SAM" id="MobiDB-lite"/>
    </source>
</evidence>
<dbReference type="InterPro" id="IPR036259">
    <property type="entry name" value="MFS_trans_sf"/>
</dbReference>
<dbReference type="GO" id="GO:0016020">
    <property type="term" value="C:membrane"/>
    <property type="evidence" value="ECO:0007669"/>
    <property type="project" value="UniProtKB-SubCell"/>
</dbReference>
<evidence type="ECO:0000256" key="6">
    <source>
        <dbReference type="SAM" id="Phobius"/>
    </source>
</evidence>
<gene>
    <name evidence="7" type="ORF">NPX13_g4481</name>
</gene>
<evidence type="ECO:0000256" key="4">
    <source>
        <dbReference type="ARBA" id="ARBA00023136"/>
    </source>
</evidence>
<feature type="transmembrane region" description="Helical" evidence="6">
    <location>
        <begin position="93"/>
        <end position="114"/>
    </location>
</feature>
<dbReference type="AlphaFoldDB" id="A0A9W8NGQ9"/>
<evidence type="ECO:0000256" key="3">
    <source>
        <dbReference type="ARBA" id="ARBA00022989"/>
    </source>
</evidence>
<dbReference type="EMBL" id="JANPWZ010000636">
    <property type="protein sequence ID" value="KAJ3574103.1"/>
    <property type="molecule type" value="Genomic_DNA"/>
</dbReference>
<organism evidence="7 8">
    <name type="scientific">Xylaria arbuscula</name>
    <dbReference type="NCBI Taxonomy" id="114810"/>
    <lineage>
        <taxon>Eukaryota</taxon>
        <taxon>Fungi</taxon>
        <taxon>Dikarya</taxon>
        <taxon>Ascomycota</taxon>
        <taxon>Pezizomycotina</taxon>
        <taxon>Sordariomycetes</taxon>
        <taxon>Xylariomycetidae</taxon>
        <taxon>Xylariales</taxon>
        <taxon>Xylariaceae</taxon>
        <taxon>Xylaria</taxon>
    </lineage>
</organism>
<proteinExistence type="predicted"/>
<protein>
    <submittedName>
        <fullName evidence="7">Uncharacterized protein</fullName>
    </submittedName>
</protein>
<evidence type="ECO:0000256" key="2">
    <source>
        <dbReference type="ARBA" id="ARBA00022692"/>
    </source>
</evidence>
<dbReference type="Gene3D" id="1.20.1250.20">
    <property type="entry name" value="MFS general substrate transporter like domains"/>
    <property type="match status" value="1"/>
</dbReference>
<dbReference type="Proteomes" id="UP001148614">
    <property type="component" value="Unassembled WGS sequence"/>
</dbReference>
<feature type="transmembrane region" description="Helical" evidence="6">
    <location>
        <begin position="192"/>
        <end position="208"/>
    </location>
</feature>
<dbReference type="InterPro" id="IPR011701">
    <property type="entry name" value="MFS"/>
</dbReference>
<accession>A0A9W8NGQ9</accession>
<feature type="region of interest" description="Disordered" evidence="5">
    <location>
        <begin position="158"/>
        <end position="178"/>
    </location>
</feature>
<dbReference type="PANTHER" id="PTHR23507">
    <property type="entry name" value="ZGC:174356"/>
    <property type="match status" value="1"/>
</dbReference>
<dbReference type="VEuPathDB" id="FungiDB:F4678DRAFT_275877"/>
<feature type="transmembrane region" description="Helical" evidence="6">
    <location>
        <begin position="55"/>
        <end position="81"/>
    </location>
</feature>
<comment type="subcellular location">
    <subcellularLocation>
        <location evidence="1">Membrane</location>
        <topology evidence="1">Multi-pass membrane protein</topology>
    </subcellularLocation>
</comment>
<dbReference type="GO" id="GO:0022857">
    <property type="term" value="F:transmembrane transporter activity"/>
    <property type="evidence" value="ECO:0007669"/>
    <property type="project" value="InterPro"/>
</dbReference>
<dbReference type="SUPFAM" id="SSF103473">
    <property type="entry name" value="MFS general substrate transporter"/>
    <property type="match status" value="1"/>
</dbReference>
<feature type="compositionally biased region" description="Basic and acidic residues" evidence="5">
    <location>
        <begin position="158"/>
        <end position="172"/>
    </location>
</feature>
<keyword evidence="8" id="KW-1185">Reference proteome</keyword>
<keyword evidence="3 6" id="KW-1133">Transmembrane helix</keyword>
<keyword evidence="4 6" id="KW-0472">Membrane</keyword>
<feature type="transmembrane region" description="Helical" evidence="6">
    <location>
        <begin position="304"/>
        <end position="328"/>
    </location>
</feature>
<dbReference type="Pfam" id="PF07690">
    <property type="entry name" value="MFS_1"/>
    <property type="match status" value="1"/>
</dbReference>
<feature type="transmembrane region" description="Helical" evidence="6">
    <location>
        <begin position="27"/>
        <end position="49"/>
    </location>
</feature>
<reference evidence="7" key="1">
    <citation type="submission" date="2022-07" db="EMBL/GenBank/DDBJ databases">
        <title>Genome Sequence of Xylaria arbuscula.</title>
        <authorList>
            <person name="Buettner E."/>
        </authorList>
    </citation>
    <scope>NUCLEOTIDE SEQUENCE</scope>
    <source>
        <strain evidence="7">VT107</strain>
    </source>
</reference>
<feature type="transmembrane region" description="Helical" evidence="6">
    <location>
        <begin position="120"/>
        <end position="141"/>
    </location>
</feature>
<dbReference type="PANTHER" id="PTHR23507:SF1">
    <property type="entry name" value="FI18259P1-RELATED"/>
    <property type="match status" value="1"/>
</dbReference>
<evidence type="ECO:0000256" key="1">
    <source>
        <dbReference type="ARBA" id="ARBA00004141"/>
    </source>
</evidence>
<comment type="caution">
    <text evidence="7">The sequence shown here is derived from an EMBL/GenBank/DDBJ whole genome shotgun (WGS) entry which is preliminary data.</text>
</comment>
<name>A0A9W8NGQ9_9PEZI</name>
<sequence length="329" mass="36362">MSTCSILAATLMQIPMGLLADKKGMKIALILNIISTILYWGWLPLIAIILDLPSWALYIAPVFILIGGGPWASGALIFAAINQRISARQRTPAFSIMEAISGIADLLGPALGTLTMENHIGIPFLLAIISFTLMFMPTALLQNELALLPIEIDDIRPETEVSRPGDSEERPLLRSNSADSIDSQRSSIHSTMIIYVITFGSFFLISLARDSNNFLIPWISWRFNETMARWTEIGVVHSRFDNFIVKHPAPLCRVNFYSALNEPSDPGSWILHHDIGVRRDRSLIGMPLMGALYSLSISEDTVNISWPFAMAAVAYFLVSCVIGSLQLIN</sequence>
<evidence type="ECO:0000313" key="7">
    <source>
        <dbReference type="EMBL" id="KAJ3574103.1"/>
    </source>
</evidence>
<evidence type="ECO:0000313" key="8">
    <source>
        <dbReference type="Proteomes" id="UP001148614"/>
    </source>
</evidence>